<dbReference type="SUPFAM" id="SSF56672">
    <property type="entry name" value="DNA/RNA polymerases"/>
    <property type="match status" value="1"/>
</dbReference>
<protein>
    <recommendedName>
        <fullName evidence="2">DNA-directed DNA polymerase</fullName>
    </recommendedName>
</protein>
<dbReference type="PANTHER" id="PTHR31511:SF12">
    <property type="entry name" value="RHO TERMINATION FACTOR N-TERMINAL DOMAIN-CONTAINING PROTEIN"/>
    <property type="match status" value="1"/>
</dbReference>
<dbReference type="InterPro" id="IPR038563">
    <property type="entry name" value="Endonuclease_7_sf"/>
</dbReference>
<dbReference type="InterPro" id="IPR044925">
    <property type="entry name" value="His-Me_finger_sf"/>
</dbReference>
<proteinExistence type="predicted"/>
<dbReference type="InterPro" id="IPR004211">
    <property type="entry name" value="Endonuclease_7"/>
</dbReference>
<gene>
    <name evidence="1" type="ORF">g.33723</name>
</gene>
<evidence type="ECO:0000313" key="1">
    <source>
        <dbReference type="EMBL" id="JAS99274.1"/>
    </source>
</evidence>
<sequence length="795" mass="94273">MIFCKRCFAHYSGIDKQVKLNAHKLNCKINKPLKAQMPDNPSILKFTNFHFKFKVPVVAYCDFECILKKVDEQQSKYTTINEIHEPMSFCVYLVIDKDFPEHMTSQLPNEPYLYRGPDAASKFMDYLISIANLLAELIDINRPMIPLTDYERNRIKSINNCELCNLEFTMIEQPVKDHCHFTGRFRNLLCNKCNLKRKNQTCLPIFLHGSSNYDTHFIVKQLGCDQQKINVIPNSSEKYVSFSKNTTGKIKLRFLDSFRFLNTSLAQLANNLPKERFYHTKLFFNNENDLPFVTRKGVYPYEYTDSWEKLEETQLPAKECFFNKMSEEHISNEEFDHAKKVWSRFNCQTLGDYSDFYLKTDVLLLADIFENFRIICLNNYELDPANYLTLPSLTFDAMQKFTEVELELLNNYDMYMFIEKGIRGGITSCIKRHAIANNKDLNDTLFDCNKPSNYLTYIDANNLYGWAMIKPMPKDGFRWLTNKEIKRFNVQSITNDSPIGYIIECNIGYPSYLHDYHNDLPFLPEKQCPPNSKQVKLLTTLNDKEYYVCHYVNLKQALDNGLVLKRIHRILQFNQSPWLKSYILFNTEKRKQSNNEFEKDFYKLLNNAMFGKSIENVRDRLNLELVNTEKRLSKLISRPNFKNRIIYSENLSAVECAKDTVLFNKPIYIGFTVLELSKYHMYNFRYNIMKPFYHNKINLLYIDTDSFFYEIFTTDFYEDLTNLEIKNYFDMSDYPKEHKCFFEHNKKKLGCFKDECMSVPIVEFVGLRSKLYTYRTMNDNYLENCKKMNLKKRKV</sequence>
<dbReference type="InterPro" id="IPR012337">
    <property type="entry name" value="RNaseH-like_sf"/>
</dbReference>
<dbReference type="AlphaFoldDB" id="A0A1B6JJA5"/>
<dbReference type="Gene3D" id="3.90.1600.10">
    <property type="entry name" value="Palm domain of DNA polymerase"/>
    <property type="match status" value="1"/>
</dbReference>
<dbReference type="Pfam" id="PF02945">
    <property type="entry name" value="Endonuclease_7"/>
    <property type="match status" value="1"/>
</dbReference>
<dbReference type="EMBL" id="GECU01008432">
    <property type="protein sequence ID" value="JAS99274.1"/>
    <property type="molecule type" value="Transcribed_RNA"/>
</dbReference>
<evidence type="ECO:0008006" key="2">
    <source>
        <dbReference type="Google" id="ProtNLM"/>
    </source>
</evidence>
<dbReference type="PANTHER" id="PTHR31511">
    <property type="entry name" value="PROTEIN CBG23764"/>
    <property type="match status" value="1"/>
</dbReference>
<dbReference type="SUPFAM" id="SSF53098">
    <property type="entry name" value="Ribonuclease H-like"/>
    <property type="match status" value="1"/>
</dbReference>
<dbReference type="InterPro" id="IPR023211">
    <property type="entry name" value="DNA_pol_palm_dom_sf"/>
</dbReference>
<reference evidence="1" key="1">
    <citation type="submission" date="2015-11" db="EMBL/GenBank/DDBJ databases">
        <title>De novo transcriptome assembly of four potential Pierce s Disease insect vectors from Arizona vineyards.</title>
        <authorList>
            <person name="Tassone E.E."/>
        </authorList>
    </citation>
    <scope>NUCLEOTIDE SEQUENCE</scope>
</reference>
<accession>A0A1B6JJA5</accession>
<dbReference type="SUPFAM" id="SSF54060">
    <property type="entry name" value="His-Me finger endonucleases"/>
    <property type="match status" value="1"/>
</dbReference>
<dbReference type="InterPro" id="IPR043502">
    <property type="entry name" value="DNA/RNA_pol_sf"/>
</dbReference>
<name>A0A1B6JJA5_9HEMI</name>
<organism evidence="1">
    <name type="scientific">Homalodisca liturata</name>
    <dbReference type="NCBI Taxonomy" id="320908"/>
    <lineage>
        <taxon>Eukaryota</taxon>
        <taxon>Metazoa</taxon>
        <taxon>Ecdysozoa</taxon>
        <taxon>Arthropoda</taxon>
        <taxon>Hexapoda</taxon>
        <taxon>Insecta</taxon>
        <taxon>Pterygota</taxon>
        <taxon>Neoptera</taxon>
        <taxon>Paraneoptera</taxon>
        <taxon>Hemiptera</taxon>
        <taxon>Auchenorrhyncha</taxon>
        <taxon>Membracoidea</taxon>
        <taxon>Cicadellidae</taxon>
        <taxon>Cicadellinae</taxon>
        <taxon>Proconiini</taxon>
        <taxon>Homalodisca</taxon>
    </lineage>
</organism>
<dbReference type="GO" id="GO:0071897">
    <property type="term" value="P:DNA biosynthetic process"/>
    <property type="evidence" value="ECO:0007669"/>
    <property type="project" value="UniProtKB-ARBA"/>
</dbReference>
<dbReference type="GO" id="GO:0042575">
    <property type="term" value="C:DNA polymerase complex"/>
    <property type="evidence" value="ECO:0007669"/>
    <property type="project" value="UniProtKB-ARBA"/>
</dbReference>
<dbReference type="Gene3D" id="3.40.1800.10">
    <property type="entry name" value="His-Me finger endonucleases"/>
    <property type="match status" value="1"/>
</dbReference>